<evidence type="ECO:0000256" key="5">
    <source>
        <dbReference type="ARBA" id="ARBA00022989"/>
    </source>
</evidence>
<feature type="transmembrane region" description="Helical" evidence="9">
    <location>
        <begin position="64"/>
        <end position="84"/>
    </location>
</feature>
<dbReference type="EMBL" id="CP004354">
    <property type="protein sequence ID" value="AGG67269.1"/>
    <property type="molecule type" value="Genomic_DNA"/>
</dbReference>
<feature type="transmembrane region" description="Helical" evidence="9">
    <location>
        <begin position="476"/>
        <end position="497"/>
    </location>
</feature>
<evidence type="ECO:0000256" key="3">
    <source>
        <dbReference type="ARBA" id="ARBA00022679"/>
    </source>
</evidence>
<keyword evidence="2" id="KW-0328">Glycosyltransferase</keyword>
<proteinExistence type="inferred from homology"/>
<name>M1UM88_9CORY</name>
<gene>
    <name evidence="10" type="ORF">H924_09155</name>
</gene>
<keyword evidence="5 9" id="KW-1133">Transmembrane helix</keyword>
<keyword evidence="11" id="KW-1185">Reference proteome</keyword>
<dbReference type="STRING" id="1121353.H924_09155"/>
<dbReference type="NCBIfam" id="TIGR03459">
    <property type="entry name" value="crt_membr"/>
    <property type="match status" value="1"/>
</dbReference>
<keyword evidence="4 9" id="KW-0812">Transmembrane</keyword>
<dbReference type="Proteomes" id="UP000011760">
    <property type="component" value="Chromosome"/>
</dbReference>
<evidence type="ECO:0000256" key="8">
    <source>
        <dbReference type="NCBIfam" id="TIGR03459"/>
    </source>
</evidence>
<feature type="transmembrane region" description="Helical" evidence="9">
    <location>
        <begin position="452"/>
        <end position="469"/>
    </location>
</feature>
<evidence type="ECO:0000256" key="7">
    <source>
        <dbReference type="ARBA" id="ARBA00043987"/>
    </source>
</evidence>
<reference evidence="10 11" key="1">
    <citation type="submission" date="2013-02" db="EMBL/GenBank/DDBJ databases">
        <title>The complete genome sequence of Corynebacterium callunae DSM 20147.</title>
        <authorList>
            <person name="Ruckert C."/>
            <person name="Albersmeier A."/>
            <person name="Kalinowski J."/>
        </authorList>
    </citation>
    <scope>NUCLEOTIDE SEQUENCE [LARGE SCALE GENOMIC DNA]</scope>
    <source>
        <strain evidence="10 11">DSM 20147</strain>
    </source>
</reference>
<feature type="transmembrane region" description="Helical" evidence="9">
    <location>
        <begin position="186"/>
        <end position="208"/>
    </location>
</feature>
<feature type="transmembrane region" description="Helical" evidence="9">
    <location>
        <begin position="105"/>
        <end position="121"/>
    </location>
</feature>
<dbReference type="GO" id="GO:0016757">
    <property type="term" value="F:glycosyltransferase activity"/>
    <property type="evidence" value="ECO:0007669"/>
    <property type="project" value="UniProtKB-KW"/>
</dbReference>
<dbReference type="HOGENOM" id="CLU_023913_1_0_11"/>
<protein>
    <recommendedName>
        <fullName evidence="8">Alpha-(1-&gt;6)-mannopyranosyltransferase A</fullName>
    </recommendedName>
</protein>
<dbReference type="InterPro" id="IPR049829">
    <property type="entry name" value="MptA/B-like"/>
</dbReference>
<feature type="transmembrane region" description="Helical" evidence="9">
    <location>
        <begin position="220"/>
        <end position="238"/>
    </location>
</feature>
<evidence type="ECO:0000256" key="2">
    <source>
        <dbReference type="ARBA" id="ARBA00022676"/>
    </source>
</evidence>
<keyword evidence="6 9" id="KW-0472">Membrane</keyword>
<dbReference type="RefSeq" id="WP_015651700.1">
    <property type="nucleotide sequence ID" value="NC_020506.1"/>
</dbReference>
<comment type="subcellular location">
    <subcellularLocation>
        <location evidence="1">Membrane</location>
        <topology evidence="1">Multi-pass membrane protein</topology>
    </subcellularLocation>
</comment>
<evidence type="ECO:0000256" key="6">
    <source>
        <dbReference type="ARBA" id="ARBA00023136"/>
    </source>
</evidence>
<feature type="transmembrane region" description="Helical" evidence="9">
    <location>
        <begin position="388"/>
        <end position="407"/>
    </location>
</feature>
<feature type="transmembrane region" description="Helical" evidence="9">
    <location>
        <begin position="419"/>
        <end position="437"/>
    </location>
</feature>
<dbReference type="OrthoDB" id="5242303at2"/>
<feature type="transmembrane region" description="Helical" evidence="9">
    <location>
        <begin position="21"/>
        <end position="44"/>
    </location>
</feature>
<evidence type="ECO:0000256" key="9">
    <source>
        <dbReference type="SAM" id="Phobius"/>
    </source>
</evidence>
<dbReference type="AlphaFoldDB" id="M1UM88"/>
<dbReference type="InterPro" id="IPR017822">
    <property type="entry name" value="MptA-like"/>
</dbReference>
<dbReference type="NCBIfam" id="NF038066">
    <property type="entry name" value="MptB"/>
    <property type="match status" value="1"/>
</dbReference>
<evidence type="ECO:0000256" key="4">
    <source>
        <dbReference type="ARBA" id="ARBA00022692"/>
    </source>
</evidence>
<feature type="transmembrane region" description="Helical" evidence="9">
    <location>
        <begin position="313"/>
        <end position="337"/>
    </location>
</feature>
<dbReference type="Pfam" id="PF26314">
    <property type="entry name" value="MptA_B_family"/>
    <property type="match status" value="1"/>
</dbReference>
<organism evidence="10 11">
    <name type="scientific">Corynebacterium callunae DSM 20147</name>
    <dbReference type="NCBI Taxonomy" id="1121353"/>
    <lineage>
        <taxon>Bacteria</taxon>
        <taxon>Bacillati</taxon>
        <taxon>Actinomycetota</taxon>
        <taxon>Actinomycetes</taxon>
        <taxon>Mycobacteriales</taxon>
        <taxon>Corynebacteriaceae</taxon>
        <taxon>Corynebacterium</taxon>
    </lineage>
</organism>
<dbReference type="KEGG" id="ccn:H924_09155"/>
<sequence>MNNSFLKTLRHSKLFETFTNPVVLAICAGIMLFLGSFGGGAIRYRGGILDALGLNFLAFGHGQGISNTVLWIGQILLIGSWVHLGHRLFKAGFDVEKRLNLVKRTLVALLVPLFFAAPMMSRDVYSYLMQGAMLRDGFDPYTEGAAVNPGPMLLEVSHDWRNTTTPYGPLHLWIGDMITTLVGDNVTLGVLAYKVLSIAGFIAIAYGVSGIAKHFGADQAVALWIGVANPVMIIHMIGGMHNESLMVGLVSCGLLLVLRKKFGLGVALIAVAVSLKATAAIALPFVVWIGMFFLAEHLAEKKGNSTPTLAQKFISFVAAGAAGVVITGVVVSAITWMSGASWGWISEISGNSKVINPLAFPSLVASLIGIPASVFVNDYDFNGVVGVLRKISMVFMLVGLIVCWWLFRRTPRRAIAGTAAAYAVAFIFNSVTLPWYYASLFSLVGTFSPPSWLLRFFSALSVFIALMFTGSGNHQLYNIAMVIISGLFAWIATVVIFDDAEGNTVKSAKPEPSLDGPMLKP</sequence>
<dbReference type="PATRIC" id="fig|1121353.3.peg.1867"/>
<dbReference type="GO" id="GO:0016020">
    <property type="term" value="C:membrane"/>
    <property type="evidence" value="ECO:0007669"/>
    <property type="project" value="UniProtKB-SubCell"/>
</dbReference>
<keyword evidence="3" id="KW-0808">Transferase</keyword>
<evidence type="ECO:0000313" key="10">
    <source>
        <dbReference type="EMBL" id="AGG67269.1"/>
    </source>
</evidence>
<evidence type="ECO:0000256" key="1">
    <source>
        <dbReference type="ARBA" id="ARBA00004141"/>
    </source>
</evidence>
<evidence type="ECO:0000313" key="11">
    <source>
        <dbReference type="Proteomes" id="UP000011760"/>
    </source>
</evidence>
<dbReference type="eggNOG" id="ENOG502Z9GU">
    <property type="taxonomic scope" value="Bacteria"/>
</dbReference>
<feature type="transmembrane region" description="Helical" evidence="9">
    <location>
        <begin position="266"/>
        <end position="293"/>
    </location>
</feature>
<accession>M1UM88</accession>
<comment type="similarity">
    <text evidence="7">Belongs to the MptA/B family.</text>
</comment>